<evidence type="ECO:0000259" key="3">
    <source>
        <dbReference type="Pfam" id="PF13622"/>
    </source>
</evidence>
<dbReference type="InParanoid" id="W2RUP1"/>
<dbReference type="eggNOG" id="KOG3016">
    <property type="taxonomic scope" value="Eukaryota"/>
</dbReference>
<evidence type="ECO:0000256" key="1">
    <source>
        <dbReference type="ARBA" id="ARBA00006538"/>
    </source>
</evidence>
<organism evidence="5 6">
    <name type="scientific">Cyphellophora europaea (strain CBS 101466)</name>
    <name type="common">Phialophora europaea</name>
    <dbReference type="NCBI Taxonomy" id="1220924"/>
    <lineage>
        <taxon>Eukaryota</taxon>
        <taxon>Fungi</taxon>
        <taxon>Dikarya</taxon>
        <taxon>Ascomycota</taxon>
        <taxon>Pezizomycotina</taxon>
        <taxon>Eurotiomycetes</taxon>
        <taxon>Chaetothyriomycetidae</taxon>
        <taxon>Chaetothyriales</taxon>
        <taxon>Cyphellophoraceae</taxon>
        <taxon>Cyphellophora</taxon>
    </lineage>
</organism>
<evidence type="ECO:0000256" key="2">
    <source>
        <dbReference type="ARBA" id="ARBA00022801"/>
    </source>
</evidence>
<dbReference type="PANTHER" id="PTHR11066:SF34">
    <property type="entry name" value="ACYL-COENZYME A THIOESTERASE 8"/>
    <property type="match status" value="1"/>
</dbReference>
<feature type="domain" description="Acyl-CoA thioesterase-like N-terminal HotDog" evidence="3">
    <location>
        <begin position="28"/>
        <end position="109"/>
    </location>
</feature>
<dbReference type="GO" id="GO:0047617">
    <property type="term" value="F:fatty acyl-CoA hydrolase activity"/>
    <property type="evidence" value="ECO:0007669"/>
    <property type="project" value="InterPro"/>
</dbReference>
<dbReference type="VEuPathDB" id="FungiDB:HMPREF1541_04512"/>
<dbReference type="PANTHER" id="PTHR11066">
    <property type="entry name" value="ACYL-COA THIOESTERASE"/>
    <property type="match status" value="1"/>
</dbReference>
<dbReference type="InterPro" id="IPR049450">
    <property type="entry name" value="ACOT8-like_C"/>
</dbReference>
<comment type="similarity">
    <text evidence="1">Belongs to the C/M/P thioester hydrolase family.</text>
</comment>
<name>W2RUP1_CYPE1</name>
<protein>
    <submittedName>
        <fullName evidence="5">Acyl-CoA thioesterase II</fullName>
    </submittedName>
</protein>
<dbReference type="InterPro" id="IPR042171">
    <property type="entry name" value="Acyl-CoA_hotdog"/>
</dbReference>
<dbReference type="InterPro" id="IPR049449">
    <property type="entry name" value="TesB_ACOT8-like_N"/>
</dbReference>
<dbReference type="GeneID" id="19971851"/>
<dbReference type="GO" id="GO:0005782">
    <property type="term" value="C:peroxisomal matrix"/>
    <property type="evidence" value="ECO:0007669"/>
    <property type="project" value="UniProtKB-SubCell"/>
</dbReference>
<dbReference type="SUPFAM" id="SSF54637">
    <property type="entry name" value="Thioesterase/thiol ester dehydrase-isomerase"/>
    <property type="match status" value="2"/>
</dbReference>
<proteinExistence type="inferred from homology"/>
<dbReference type="InterPro" id="IPR003703">
    <property type="entry name" value="Acyl_CoA_thio"/>
</dbReference>
<dbReference type="EMBL" id="KB822720">
    <property type="protein sequence ID" value="ETN40236.1"/>
    <property type="molecule type" value="Genomic_DNA"/>
</dbReference>
<evidence type="ECO:0000313" key="6">
    <source>
        <dbReference type="Proteomes" id="UP000030752"/>
    </source>
</evidence>
<keyword evidence="2" id="KW-0378">Hydrolase</keyword>
<dbReference type="Pfam" id="PF13622">
    <property type="entry name" value="4HBT_3"/>
    <property type="match status" value="1"/>
</dbReference>
<dbReference type="RefSeq" id="XP_008717079.1">
    <property type="nucleotide sequence ID" value="XM_008718857.1"/>
</dbReference>
<dbReference type="GO" id="GO:0009062">
    <property type="term" value="P:fatty acid catabolic process"/>
    <property type="evidence" value="ECO:0007669"/>
    <property type="project" value="TreeGrafter"/>
</dbReference>
<dbReference type="Gene3D" id="2.40.160.210">
    <property type="entry name" value="Acyl-CoA thioesterase, double hotdog domain"/>
    <property type="match status" value="1"/>
</dbReference>
<evidence type="ECO:0000259" key="4">
    <source>
        <dbReference type="Pfam" id="PF20789"/>
    </source>
</evidence>
<dbReference type="STRING" id="1220924.W2RUP1"/>
<dbReference type="Pfam" id="PF20789">
    <property type="entry name" value="4HBT_3C"/>
    <property type="match status" value="1"/>
</dbReference>
<keyword evidence="6" id="KW-1185">Reference proteome</keyword>
<evidence type="ECO:0000313" key="5">
    <source>
        <dbReference type="EMBL" id="ETN40236.1"/>
    </source>
</evidence>
<accession>W2RUP1</accession>
<dbReference type="AlphaFoldDB" id="W2RUP1"/>
<dbReference type="GO" id="GO:0006637">
    <property type="term" value="P:acyl-CoA metabolic process"/>
    <property type="evidence" value="ECO:0007669"/>
    <property type="project" value="InterPro"/>
</dbReference>
<reference evidence="5 6" key="1">
    <citation type="submission" date="2013-03" db="EMBL/GenBank/DDBJ databases">
        <title>The Genome Sequence of Phialophora europaea CBS 101466.</title>
        <authorList>
            <consortium name="The Broad Institute Genomics Platform"/>
            <person name="Cuomo C."/>
            <person name="de Hoog S."/>
            <person name="Gorbushina A."/>
            <person name="Walker B."/>
            <person name="Young S.K."/>
            <person name="Zeng Q."/>
            <person name="Gargeya S."/>
            <person name="Fitzgerald M."/>
            <person name="Haas B."/>
            <person name="Abouelleil A."/>
            <person name="Allen A.W."/>
            <person name="Alvarado L."/>
            <person name="Arachchi H.M."/>
            <person name="Berlin A.M."/>
            <person name="Chapman S.B."/>
            <person name="Gainer-Dewar J."/>
            <person name="Goldberg J."/>
            <person name="Griggs A."/>
            <person name="Gujja S."/>
            <person name="Hansen M."/>
            <person name="Howarth C."/>
            <person name="Imamovic A."/>
            <person name="Ireland A."/>
            <person name="Larimer J."/>
            <person name="McCowan C."/>
            <person name="Murphy C."/>
            <person name="Pearson M."/>
            <person name="Poon T.W."/>
            <person name="Priest M."/>
            <person name="Roberts A."/>
            <person name="Saif S."/>
            <person name="Shea T."/>
            <person name="Sisk P."/>
            <person name="Sykes S."/>
            <person name="Wortman J."/>
            <person name="Nusbaum C."/>
            <person name="Birren B."/>
        </authorList>
    </citation>
    <scope>NUCLEOTIDE SEQUENCE [LARGE SCALE GENOMIC DNA]</scope>
    <source>
        <strain evidence="5 6">CBS 101466</strain>
    </source>
</reference>
<gene>
    <name evidence="5" type="ORF">HMPREF1541_04512</name>
</gene>
<dbReference type="HOGENOM" id="CLU_032690_3_0_1"/>
<feature type="domain" description="Acyl-CoA thioesterase-like C-terminal" evidence="4">
    <location>
        <begin position="188"/>
        <end position="290"/>
    </location>
</feature>
<dbReference type="CDD" id="cd03445">
    <property type="entry name" value="Thioesterase_II_repeat2"/>
    <property type="match status" value="1"/>
</dbReference>
<sequence length="305" mass="33582">MKSITFEESLELWQIAPDVYENVHPAWTWPGGAVVPGGLLMAMGSAAAYKTLPEGYALDNLHCQFLSGPKPDVPFQYHVQRLSDGRRFITRSVIIQQNKRNMVSLTIVFANASPWNGPAMKHTVSQVGKQRIEHITIDDLEKGRGPLGSFMKFQRLPLIHASPQEPNTSVEPVVAHIIGPINSPVGSIPHVLGLLNLSDYHVLGAAPALHGIDVGLPAIGDASGERTQMNFKLYTSLNHTIHIHSHDFRADEMTYIEVTSPWTGDGRALAQSRIFSKHGRLIASCVQEAFYVMKPDAKSHFASKL</sequence>
<dbReference type="OrthoDB" id="68328at2759"/>
<dbReference type="Proteomes" id="UP000030752">
    <property type="component" value="Unassembled WGS sequence"/>
</dbReference>
<dbReference type="CDD" id="cd03444">
    <property type="entry name" value="Thioesterase_II_repeat1"/>
    <property type="match status" value="1"/>
</dbReference>
<dbReference type="InterPro" id="IPR029069">
    <property type="entry name" value="HotDog_dom_sf"/>
</dbReference>